<proteinExistence type="predicted"/>
<keyword evidence="1" id="KW-0812">Transmembrane</keyword>
<comment type="caution">
    <text evidence="2">The sequence shown here is derived from an EMBL/GenBank/DDBJ whole genome shotgun (WGS) entry which is preliminary data.</text>
</comment>
<feature type="transmembrane region" description="Helical" evidence="1">
    <location>
        <begin position="21"/>
        <end position="42"/>
    </location>
</feature>
<reference evidence="3" key="1">
    <citation type="journal article" date="2019" name="Int. J. Syst. Evol. Microbiol.">
        <title>The Global Catalogue of Microorganisms (GCM) 10K type strain sequencing project: providing services to taxonomists for standard genome sequencing and annotation.</title>
        <authorList>
            <consortium name="The Broad Institute Genomics Platform"/>
            <consortium name="The Broad Institute Genome Sequencing Center for Infectious Disease"/>
            <person name="Wu L."/>
            <person name="Ma J."/>
        </authorList>
    </citation>
    <scope>NUCLEOTIDE SEQUENCE [LARGE SCALE GENOMIC DNA]</scope>
    <source>
        <strain evidence="3">JCM 17452</strain>
    </source>
</reference>
<protein>
    <submittedName>
        <fullName evidence="2">Uncharacterized protein</fullName>
    </submittedName>
</protein>
<dbReference type="EMBL" id="BAABAV010000001">
    <property type="protein sequence ID" value="GAA4268157.1"/>
    <property type="molecule type" value="Genomic_DNA"/>
</dbReference>
<dbReference type="InterPro" id="IPR045749">
    <property type="entry name" value="DUF6090"/>
</dbReference>
<keyword evidence="1" id="KW-1133">Transmembrane helix</keyword>
<dbReference type="Proteomes" id="UP001500027">
    <property type="component" value="Unassembled WGS sequence"/>
</dbReference>
<evidence type="ECO:0000256" key="1">
    <source>
        <dbReference type="SAM" id="Phobius"/>
    </source>
</evidence>
<organism evidence="2 3">
    <name type="scientific">Hyunsoonleella aestuarii</name>
    <dbReference type="NCBI Taxonomy" id="912802"/>
    <lineage>
        <taxon>Bacteria</taxon>
        <taxon>Pseudomonadati</taxon>
        <taxon>Bacteroidota</taxon>
        <taxon>Flavobacteriia</taxon>
        <taxon>Flavobacteriales</taxon>
        <taxon>Flavobacteriaceae</taxon>
    </lineage>
</organism>
<keyword evidence="3" id="KW-1185">Reference proteome</keyword>
<keyword evidence="1" id="KW-0472">Membrane</keyword>
<sequence>MIKFFRNIRKKLLAEGHTSKYLKYAIGEIVLVVIGILIALQINNWNEDRKDRELEKEFLVALKETLNRDLDRNLASQKVNQRALNSIRVLTKHIEQDLQYNDSLKHHFGAMSNFHFWDLSESVFESLKAKGLDLISNNNLRDSLALAYGNHNKSINFAGFRYHDYMDHAIFNIFNNHFKEAWGNAVNSPSATIMEPLDYESLKSNKEFMYFLKTLPNLHYYKLTTPLKDTQILLERLLFLIDKELKKLD</sequence>
<dbReference type="Pfam" id="PF19578">
    <property type="entry name" value="DUF6090"/>
    <property type="match status" value="1"/>
</dbReference>
<gene>
    <name evidence="2" type="ORF">GCM10022257_02580</name>
</gene>
<evidence type="ECO:0000313" key="3">
    <source>
        <dbReference type="Proteomes" id="UP001500027"/>
    </source>
</evidence>
<evidence type="ECO:0000313" key="2">
    <source>
        <dbReference type="EMBL" id="GAA4268157.1"/>
    </source>
</evidence>
<name>A0ABP8E7I8_9FLAO</name>
<dbReference type="RefSeq" id="WP_139001862.1">
    <property type="nucleotide sequence ID" value="NZ_BAABAV010000001.1"/>
</dbReference>
<accession>A0ABP8E7I8</accession>